<gene>
    <name evidence="1" type="ORF">KIN20_018714</name>
</gene>
<name>A0AAD5QRS7_PARTN</name>
<comment type="caution">
    <text evidence="1">The sequence shown here is derived from an EMBL/GenBank/DDBJ whole genome shotgun (WGS) entry which is preliminary data.</text>
</comment>
<accession>A0AAD5QRS7</accession>
<evidence type="ECO:0000313" key="2">
    <source>
        <dbReference type="Proteomes" id="UP001196413"/>
    </source>
</evidence>
<keyword evidence="2" id="KW-1185">Reference proteome</keyword>
<dbReference type="Proteomes" id="UP001196413">
    <property type="component" value="Unassembled WGS sequence"/>
</dbReference>
<dbReference type="EMBL" id="JAHQIW010003723">
    <property type="protein sequence ID" value="KAJ1359892.1"/>
    <property type="molecule type" value="Genomic_DNA"/>
</dbReference>
<proteinExistence type="predicted"/>
<dbReference type="AlphaFoldDB" id="A0AAD5QRS7"/>
<reference evidence="1" key="1">
    <citation type="submission" date="2021-06" db="EMBL/GenBank/DDBJ databases">
        <title>Parelaphostrongylus tenuis whole genome reference sequence.</title>
        <authorList>
            <person name="Garwood T.J."/>
            <person name="Larsen P.A."/>
            <person name="Fountain-Jones N.M."/>
            <person name="Garbe J.R."/>
            <person name="Macchietto M.G."/>
            <person name="Kania S.A."/>
            <person name="Gerhold R.W."/>
            <person name="Richards J.E."/>
            <person name="Wolf T.M."/>
        </authorList>
    </citation>
    <scope>NUCLEOTIDE SEQUENCE</scope>
    <source>
        <strain evidence="1">MNPRO001-30</strain>
        <tissue evidence="1">Meninges</tissue>
    </source>
</reference>
<sequence length="124" mass="13850">MTLTVPKGLTAFLSSAINLKQRQLFASHSSTNHPHKLNRKRPFATKKVKKASRGINRGMAWKRRLLQGHGLRRRSVGPLMPNCTLQAVGRSLRCVLGKVPDIDSFESVALFQQDDGKPHIAKKN</sequence>
<protein>
    <submittedName>
        <fullName evidence="1">Uncharacterized protein</fullName>
    </submittedName>
</protein>
<evidence type="ECO:0000313" key="1">
    <source>
        <dbReference type="EMBL" id="KAJ1359892.1"/>
    </source>
</evidence>
<organism evidence="1 2">
    <name type="scientific">Parelaphostrongylus tenuis</name>
    <name type="common">Meningeal worm</name>
    <dbReference type="NCBI Taxonomy" id="148309"/>
    <lineage>
        <taxon>Eukaryota</taxon>
        <taxon>Metazoa</taxon>
        <taxon>Ecdysozoa</taxon>
        <taxon>Nematoda</taxon>
        <taxon>Chromadorea</taxon>
        <taxon>Rhabditida</taxon>
        <taxon>Rhabditina</taxon>
        <taxon>Rhabditomorpha</taxon>
        <taxon>Strongyloidea</taxon>
        <taxon>Metastrongylidae</taxon>
        <taxon>Parelaphostrongylus</taxon>
    </lineage>
</organism>